<dbReference type="CDD" id="cd10170">
    <property type="entry name" value="ASKHA_NBD_HSP70"/>
    <property type="match status" value="1"/>
</dbReference>
<feature type="compositionally biased region" description="Polar residues" evidence="1">
    <location>
        <begin position="437"/>
        <end position="454"/>
    </location>
</feature>
<name>A0A9P6AJ75_9AGAM</name>
<protein>
    <submittedName>
        <fullName evidence="2">Uncharacterized protein</fullName>
    </submittedName>
</protein>
<dbReference type="OrthoDB" id="2963168at2759"/>
<comment type="caution">
    <text evidence="2">The sequence shown here is derived from an EMBL/GenBank/DDBJ whole genome shotgun (WGS) entry which is preliminary data.</text>
</comment>
<proteinExistence type="predicted"/>
<organism evidence="2 3">
    <name type="scientific">Hydnum rufescens UP504</name>
    <dbReference type="NCBI Taxonomy" id="1448309"/>
    <lineage>
        <taxon>Eukaryota</taxon>
        <taxon>Fungi</taxon>
        <taxon>Dikarya</taxon>
        <taxon>Basidiomycota</taxon>
        <taxon>Agaricomycotina</taxon>
        <taxon>Agaricomycetes</taxon>
        <taxon>Cantharellales</taxon>
        <taxon>Hydnaceae</taxon>
        <taxon>Hydnum</taxon>
    </lineage>
</organism>
<evidence type="ECO:0000256" key="1">
    <source>
        <dbReference type="SAM" id="MobiDB-lite"/>
    </source>
</evidence>
<dbReference type="EMBL" id="MU129102">
    <property type="protein sequence ID" value="KAF9506713.1"/>
    <property type="molecule type" value="Genomic_DNA"/>
</dbReference>
<dbReference type="InterPro" id="IPR043129">
    <property type="entry name" value="ATPase_NBD"/>
</dbReference>
<gene>
    <name evidence="2" type="ORF">BS47DRAFT_1352467</name>
</gene>
<feature type="region of interest" description="Disordered" evidence="1">
    <location>
        <begin position="414"/>
        <end position="467"/>
    </location>
</feature>
<feature type="region of interest" description="Disordered" evidence="1">
    <location>
        <begin position="371"/>
        <end position="397"/>
    </location>
</feature>
<accession>A0A9P6AJ75</accession>
<dbReference type="Gene3D" id="3.30.420.40">
    <property type="match status" value="1"/>
</dbReference>
<reference evidence="2" key="1">
    <citation type="journal article" date="2020" name="Nat. Commun.">
        <title>Large-scale genome sequencing of mycorrhizal fungi provides insights into the early evolution of symbiotic traits.</title>
        <authorList>
            <person name="Miyauchi S."/>
            <person name="Kiss E."/>
            <person name="Kuo A."/>
            <person name="Drula E."/>
            <person name="Kohler A."/>
            <person name="Sanchez-Garcia M."/>
            <person name="Morin E."/>
            <person name="Andreopoulos B."/>
            <person name="Barry K.W."/>
            <person name="Bonito G."/>
            <person name="Buee M."/>
            <person name="Carver A."/>
            <person name="Chen C."/>
            <person name="Cichocki N."/>
            <person name="Clum A."/>
            <person name="Culley D."/>
            <person name="Crous P.W."/>
            <person name="Fauchery L."/>
            <person name="Girlanda M."/>
            <person name="Hayes R.D."/>
            <person name="Keri Z."/>
            <person name="LaButti K."/>
            <person name="Lipzen A."/>
            <person name="Lombard V."/>
            <person name="Magnuson J."/>
            <person name="Maillard F."/>
            <person name="Murat C."/>
            <person name="Nolan M."/>
            <person name="Ohm R.A."/>
            <person name="Pangilinan J."/>
            <person name="Pereira M.F."/>
            <person name="Perotto S."/>
            <person name="Peter M."/>
            <person name="Pfister S."/>
            <person name="Riley R."/>
            <person name="Sitrit Y."/>
            <person name="Stielow J.B."/>
            <person name="Szollosi G."/>
            <person name="Zifcakova L."/>
            <person name="Stursova M."/>
            <person name="Spatafora J.W."/>
            <person name="Tedersoo L."/>
            <person name="Vaario L.M."/>
            <person name="Yamada A."/>
            <person name="Yan M."/>
            <person name="Wang P."/>
            <person name="Xu J."/>
            <person name="Bruns T."/>
            <person name="Baldrian P."/>
            <person name="Vilgalys R."/>
            <person name="Dunand C."/>
            <person name="Henrissat B."/>
            <person name="Grigoriev I.V."/>
            <person name="Hibbett D."/>
            <person name="Nagy L.G."/>
            <person name="Martin F.M."/>
        </authorList>
    </citation>
    <scope>NUCLEOTIDE SEQUENCE</scope>
    <source>
        <strain evidence="2">UP504</strain>
    </source>
</reference>
<dbReference type="Proteomes" id="UP000886523">
    <property type="component" value="Unassembled WGS sequence"/>
</dbReference>
<dbReference type="AlphaFoldDB" id="A0A9P6AJ75"/>
<evidence type="ECO:0000313" key="3">
    <source>
        <dbReference type="Proteomes" id="UP000886523"/>
    </source>
</evidence>
<dbReference type="PANTHER" id="PTHR14187:SF5">
    <property type="entry name" value="HEAT SHOCK 70 KDA PROTEIN 12A"/>
    <property type="match status" value="1"/>
</dbReference>
<sequence length="704" mass="77407">MALVNDPWSGPERIVLGVDLGTVFSAVAYSYLYPGSPRSITSVCEWPDQRNASEPRVPTLLWYDRHKPAKCGASALIPDATQAKEKGWQLAKLFKLHLHPQTMKSEHTFETSDLPDGVTLSQIYSDYLAYLVEHTRHFFEGHVLEGTTVWTKHFQSADIIITHPNGWGVREQHFLRNAAIARIRFLTDAEACVHFCLLNGGFGSDWLKRGVQFAICDAGGSTVDITTYEVTRTEPSLLLKETRASASVPAGAIFVARAAQRDSGNSDKAAYAEFGEPFTEPHEINMRDLIENAQRMIQKTLLLLAKVLRILEQIIRILENAIRLENELAQEGAATSLNYEVTEESVASEGEISLSSLSKSKEKVLSIKNDSSLDVPGDLVTGKGENEPGPIEGAMSMSPDEAKVINMKNEPVLEAARNPPNGEVPKESQPPEGAISTFPSNGNEAQASGIQNSAPGGADSSPESESSVEVVPIKGVIDGAASFDPYVDMIVAALKKADAASEIKRIFLVGGFSKSQYLCRKLIAEMAKENRQITAAEGAAILGTQPRLTVYSYGTDMNTNGRRIHRWADGMRSTFMNAWSAVVARFIQDPTKRVKCLHHVYYRTGNPQLRTFSKAPRFMRDPEGRSHARPHTHRLPGLRSGFMEILAACPEDLERRIGAQPAHIWVLNFSIGIEFGGVELQAYVEWVEKGIKKRGGVSILPSQD</sequence>
<evidence type="ECO:0000313" key="2">
    <source>
        <dbReference type="EMBL" id="KAF9506713.1"/>
    </source>
</evidence>
<keyword evidence="3" id="KW-1185">Reference proteome</keyword>
<dbReference type="PANTHER" id="PTHR14187">
    <property type="entry name" value="ALPHA KINASE/ELONGATION FACTOR 2 KINASE"/>
    <property type="match status" value="1"/>
</dbReference>
<dbReference type="SUPFAM" id="SSF53067">
    <property type="entry name" value="Actin-like ATPase domain"/>
    <property type="match status" value="1"/>
</dbReference>